<dbReference type="GO" id="GO:0098837">
    <property type="term" value="C:postsynaptic recycling endosome"/>
    <property type="evidence" value="ECO:0007669"/>
    <property type="project" value="TreeGrafter"/>
</dbReference>
<evidence type="ECO:0000256" key="1">
    <source>
        <dbReference type="SAM" id="Coils"/>
    </source>
</evidence>
<dbReference type="GO" id="GO:0099152">
    <property type="term" value="P:regulation of neurotransmitter receptor transport, endosome to postsynaptic membrane"/>
    <property type="evidence" value="ECO:0007669"/>
    <property type="project" value="TreeGrafter"/>
</dbReference>
<reference evidence="2 3" key="1">
    <citation type="journal article" date="2023" name="BMC Biol.">
        <title>The compact genome of the sponge Oopsacas minuta (Hexactinellida) is lacking key metazoan core genes.</title>
        <authorList>
            <person name="Santini S."/>
            <person name="Schenkelaars Q."/>
            <person name="Jourda C."/>
            <person name="Duchesne M."/>
            <person name="Belahbib H."/>
            <person name="Rocher C."/>
            <person name="Selva M."/>
            <person name="Riesgo A."/>
            <person name="Vervoort M."/>
            <person name="Leys S.P."/>
            <person name="Kodjabachian L."/>
            <person name="Le Bivic A."/>
            <person name="Borchiellini C."/>
            <person name="Claverie J.M."/>
            <person name="Renard E."/>
        </authorList>
    </citation>
    <scope>NUCLEOTIDE SEQUENCE [LARGE SCALE GENOMIC DNA]</scope>
    <source>
        <strain evidence="2">SPO-2</strain>
    </source>
</reference>
<dbReference type="Proteomes" id="UP001165289">
    <property type="component" value="Unassembled WGS sequence"/>
</dbReference>
<dbReference type="GO" id="GO:0098887">
    <property type="term" value="P:neurotransmitter receptor transport, endosome to postsynaptic membrane"/>
    <property type="evidence" value="ECO:0007669"/>
    <property type="project" value="TreeGrafter"/>
</dbReference>
<feature type="coiled-coil region" evidence="1">
    <location>
        <begin position="544"/>
        <end position="571"/>
    </location>
</feature>
<keyword evidence="1" id="KW-0175">Coiled coil</keyword>
<feature type="coiled-coil region" evidence="1">
    <location>
        <begin position="707"/>
        <end position="741"/>
    </location>
</feature>
<dbReference type="GO" id="GO:0099158">
    <property type="term" value="P:regulation of recycling endosome localization within postsynapse"/>
    <property type="evidence" value="ECO:0007669"/>
    <property type="project" value="TreeGrafter"/>
</dbReference>
<dbReference type="GO" id="GO:0098978">
    <property type="term" value="C:glutamatergic synapse"/>
    <property type="evidence" value="ECO:0007669"/>
    <property type="project" value="TreeGrafter"/>
</dbReference>
<dbReference type="EMBL" id="JAKMXF010000353">
    <property type="protein sequence ID" value="KAI6646803.1"/>
    <property type="molecule type" value="Genomic_DNA"/>
</dbReference>
<proteinExistence type="predicted"/>
<dbReference type="PANTHER" id="PTHR18978:SF1">
    <property type="entry name" value="GRIP1-ASSOCIATED PROTEIN 1"/>
    <property type="match status" value="1"/>
</dbReference>
<comment type="caution">
    <text evidence="2">The sequence shown here is derived from an EMBL/GenBank/DDBJ whole genome shotgun (WGS) entry which is preliminary data.</text>
</comment>
<name>A0AAV7JDG0_9METZ</name>
<accession>A0AAV7JDG0</accession>
<protein>
    <submittedName>
        <fullName evidence="2">GRIP1-associated protein 1-like</fullName>
    </submittedName>
</protein>
<dbReference type="InterPro" id="IPR026204">
    <property type="entry name" value="GRIPAP1"/>
</dbReference>
<keyword evidence="3" id="KW-1185">Reference proteome</keyword>
<feature type="coiled-coil region" evidence="1">
    <location>
        <begin position="424"/>
        <end position="482"/>
    </location>
</feature>
<sequence length="745" mass="86683">MEVKEEELMRMQGNLLQLRTENYDLRDKIVRITEENKGLKEKTSQLDRECERANRAISRSKKAKDVQVLQDDYDRMHATVTEFEQNATQQNQTLLNELANAMEENDKLKKSLSKDGRGTVEEFKVLEEELLHLRAENAVLKSSFQKDGDSEATGNTELELKVATQTEENRVLTKQLTESKQKYDDLVSELQGQVKQLELKTEHKQELIIALQNEKELVQYELKLKLENSQTETQNLKKELNISREKLTESDLKQELITLNSSGKVIALEQELEKMRSKVALVDPETVKEFETLKSERQKFRRDSKKETETIAALNTEKNTIDEKLKSAIEHTEKLRQSLSQRGEENQTLQDELKSNIDKVGVLQDEISKANSDLHRLQCDYGQAQKLADSRKAMLDEQSIENQIRIEDLFGKLNEKNRSNEIMIAEYQDERVRLETQIRDLKEQLEVRLNQERTVKKLEIQREELESKIASLENGISETKSVLEKEIKEVRAIHESEVGVLNEEVSELSQTVDEKERFILKFGQEKEELKLSFRIGEKRNLLMIKELKKQLLHEQKRCQKFQEQMSELRQTSFTESMGDEQESVSIGRNCDSALSWNKSSSNLTLNETPIQEETKDLIDRLTTIQQQKWILEEKCSHLEDSNSALNNDLLRKESIIKTYVVSHKADLNPKVTSPTPNKSVSRKLLNFVIPEDDEYKDESFRKVQRALEEEMTKNIHLKENLETLMKDMAALEARLSEEQRQDSEN</sequence>
<feature type="coiled-coil region" evidence="1">
    <location>
        <begin position="84"/>
        <end position="115"/>
    </location>
</feature>
<evidence type="ECO:0000313" key="3">
    <source>
        <dbReference type="Proteomes" id="UP001165289"/>
    </source>
</evidence>
<dbReference type="AlphaFoldDB" id="A0AAV7JDG0"/>
<dbReference type="PANTHER" id="PTHR18978">
    <property type="entry name" value="GRIP-1 ASSOCIATED PROTEIN 1"/>
    <property type="match status" value="1"/>
</dbReference>
<feature type="coiled-coil region" evidence="1">
    <location>
        <begin position="155"/>
        <end position="246"/>
    </location>
</feature>
<feature type="coiled-coil region" evidence="1">
    <location>
        <begin position="1"/>
        <end position="56"/>
    </location>
</feature>
<organism evidence="2 3">
    <name type="scientific">Oopsacas minuta</name>
    <dbReference type="NCBI Taxonomy" id="111878"/>
    <lineage>
        <taxon>Eukaryota</taxon>
        <taxon>Metazoa</taxon>
        <taxon>Porifera</taxon>
        <taxon>Hexactinellida</taxon>
        <taxon>Hexasterophora</taxon>
        <taxon>Lyssacinosida</taxon>
        <taxon>Leucopsacidae</taxon>
        <taxon>Oopsacas</taxon>
    </lineage>
</organism>
<evidence type="ECO:0000313" key="2">
    <source>
        <dbReference type="EMBL" id="KAI6646803.1"/>
    </source>
</evidence>
<dbReference type="GO" id="GO:0098998">
    <property type="term" value="C:extrinsic component of postsynaptic early endosome membrane"/>
    <property type="evidence" value="ECO:0007669"/>
    <property type="project" value="TreeGrafter"/>
</dbReference>
<gene>
    <name evidence="2" type="ORF">LOD99_9202</name>
</gene>